<dbReference type="Proteomes" id="UP001497644">
    <property type="component" value="Chromosome 7"/>
</dbReference>
<sequence>MFPEIRAESPISVCRILCGSIGPGRWTREEEIFQAKWKWHMDAAANAALLNGLRSGLPNCCAFIRNLCRILG</sequence>
<protein>
    <submittedName>
        <fullName evidence="1">Uncharacterized protein</fullName>
    </submittedName>
</protein>
<name>A0AAV2P0T1_9HYME</name>
<gene>
    <name evidence="1" type="ORF">LPLAT_LOCUS11860</name>
</gene>
<reference evidence="1" key="1">
    <citation type="submission" date="2024-04" db="EMBL/GenBank/DDBJ databases">
        <authorList>
            <consortium name="Molecular Ecology Group"/>
        </authorList>
    </citation>
    <scope>NUCLEOTIDE SEQUENCE</scope>
</reference>
<proteinExistence type="predicted"/>
<dbReference type="AlphaFoldDB" id="A0AAV2P0T1"/>
<organism evidence="1 2">
    <name type="scientific">Lasius platythorax</name>
    <dbReference type="NCBI Taxonomy" id="488582"/>
    <lineage>
        <taxon>Eukaryota</taxon>
        <taxon>Metazoa</taxon>
        <taxon>Ecdysozoa</taxon>
        <taxon>Arthropoda</taxon>
        <taxon>Hexapoda</taxon>
        <taxon>Insecta</taxon>
        <taxon>Pterygota</taxon>
        <taxon>Neoptera</taxon>
        <taxon>Endopterygota</taxon>
        <taxon>Hymenoptera</taxon>
        <taxon>Apocrita</taxon>
        <taxon>Aculeata</taxon>
        <taxon>Formicoidea</taxon>
        <taxon>Formicidae</taxon>
        <taxon>Formicinae</taxon>
        <taxon>Lasius</taxon>
        <taxon>Lasius</taxon>
    </lineage>
</organism>
<evidence type="ECO:0000313" key="2">
    <source>
        <dbReference type="Proteomes" id="UP001497644"/>
    </source>
</evidence>
<accession>A0AAV2P0T1</accession>
<evidence type="ECO:0000313" key="1">
    <source>
        <dbReference type="EMBL" id="CAL1686484.1"/>
    </source>
</evidence>
<dbReference type="EMBL" id="OZ034830">
    <property type="protein sequence ID" value="CAL1686484.1"/>
    <property type="molecule type" value="Genomic_DNA"/>
</dbReference>
<keyword evidence="2" id="KW-1185">Reference proteome</keyword>